<feature type="region of interest" description="Disordered" evidence="3">
    <location>
        <begin position="115"/>
        <end position="192"/>
    </location>
</feature>
<dbReference type="OMA" id="EDPREEC"/>
<accession>A0A8J0T4B7</accession>
<evidence type="ECO:0000259" key="4">
    <source>
        <dbReference type="PROSITE" id="PS50108"/>
    </source>
</evidence>
<evidence type="ECO:0000256" key="1">
    <source>
        <dbReference type="ARBA" id="ARBA00004184"/>
    </source>
</evidence>
<feature type="region of interest" description="Disordered" evidence="3">
    <location>
        <begin position="299"/>
        <end position="377"/>
    </location>
</feature>
<comment type="similarity">
    <text evidence="2">Belongs to the BORG/CEP family.</text>
</comment>
<dbReference type="PANTHER" id="PTHR15344">
    <property type="entry name" value="CDC42 EFFECTOR PROTEIN BORG"/>
    <property type="match status" value="1"/>
</dbReference>
<dbReference type="GO" id="GO:0030838">
    <property type="term" value="P:positive regulation of actin filament polymerization"/>
    <property type="evidence" value="ECO:0000318"/>
    <property type="project" value="GO_Central"/>
</dbReference>
<dbReference type="GO" id="GO:0005886">
    <property type="term" value="C:plasma membrane"/>
    <property type="evidence" value="ECO:0000318"/>
    <property type="project" value="GO_Central"/>
</dbReference>
<dbReference type="Xenbase" id="XB-GENE-5748695">
    <property type="gene designation" value="XB5748694"/>
</dbReference>
<dbReference type="Pfam" id="PF00786">
    <property type="entry name" value="PBD"/>
    <property type="match status" value="1"/>
</dbReference>
<dbReference type="GO" id="GO:0031267">
    <property type="term" value="F:small GTPase binding"/>
    <property type="evidence" value="ECO:0000318"/>
    <property type="project" value="GO_Central"/>
</dbReference>
<dbReference type="OrthoDB" id="8898624at2759"/>
<feature type="compositionally biased region" description="Polar residues" evidence="3">
    <location>
        <begin position="299"/>
        <end position="315"/>
    </location>
</feature>
<name>A0A8J0T4B7_XENTR</name>
<dbReference type="Pfam" id="PF14957">
    <property type="entry name" value="BORG_CEP"/>
    <property type="match status" value="1"/>
</dbReference>
<dbReference type="RefSeq" id="XP_017950904.2">
    <property type="nucleotide sequence ID" value="XM_018095415.2"/>
</dbReference>
<dbReference type="SMART" id="SM00285">
    <property type="entry name" value="PBD"/>
    <property type="match status" value="1"/>
</dbReference>
<feature type="compositionally biased region" description="Low complexity" evidence="3">
    <location>
        <begin position="156"/>
        <end position="182"/>
    </location>
</feature>
<evidence type="ECO:0000256" key="2">
    <source>
        <dbReference type="ARBA" id="ARBA00010770"/>
    </source>
</evidence>
<evidence type="ECO:0000313" key="5">
    <source>
        <dbReference type="Proteomes" id="UP000008143"/>
    </source>
</evidence>
<dbReference type="Proteomes" id="UP000008143">
    <property type="component" value="Chromosome 7"/>
</dbReference>
<evidence type="ECO:0000256" key="3">
    <source>
        <dbReference type="SAM" id="MobiDB-lite"/>
    </source>
</evidence>
<feature type="domain" description="CRIB" evidence="4">
    <location>
        <begin position="93"/>
        <end position="107"/>
    </location>
</feature>
<gene>
    <name evidence="7" type="primary">XB5748694</name>
    <name evidence="6" type="synonym">cep4l</name>
    <name evidence="6" type="synonym">LOC733735</name>
</gene>
<reference evidence="6" key="1">
    <citation type="submission" date="2025-08" db="UniProtKB">
        <authorList>
            <consortium name="RefSeq"/>
        </authorList>
    </citation>
    <scope>IDENTIFICATION</scope>
    <source>
        <strain evidence="6">Nigerian</strain>
        <tissue evidence="6">Liver and blood</tissue>
    </source>
</reference>
<dbReference type="GO" id="GO:0005856">
    <property type="term" value="C:cytoskeleton"/>
    <property type="evidence" value="ECO:0000318"/>
    <property type="project" value="GO_Central"/>
</dbReference>
<organism evidence="5 6">
    <name type="scientific">Xenopus tropicalis</name>
    <name type="common">Western clawed frog</name>
    <name type="synonym">Silurana tropicalis</name>
    <dbReference type="NCBI Taxonomy" id="8364"/>
    <lineage>
        <taxon>Eukaryota</taxon>
        <taxon>Metazoa</taxon>
        <taxon>Chordata</taxon>
        <taxon>Craniata</taxon>
        <taxon>Vertebrata</taxon>
        <taxon>Euteleostomi</taxon>
        <taxon>Amphibia</taxon>
        <taxon>Batrachia</taxon>
        <taxon>Anura</taxon>
        <taxon>Pipoidea</taxon>
        <taxon>Pipidae</taxon>
        <taxon>Xenopodinae</taxon>
        <taxon>Xenopus</taxon>
        <taxon>Silurana</taxon>
    </lineage>
</organism>
<comment type="subcellular location">
    <subcellularLocation>
        <location evidence="1">Endomembrane system</location>
        <topology evidence="1">Peripheral membrane protein</topology>
    </subcellularLocation>
</comment>
<dbReference type="GO" id="GO:0031274">
    <property type="term" value="P:positive regulation of pseudopodium assembly"/>
    <property type="evidence" value="ECO:0000318"/>
    <property type="project" value="GO_Central"/>
</dbReference>
<evidence type="ECO:0000313" key="7">
    <source>
        <dbReference type="Xenbase" id="XB-GENE-5748695"/>
    </source>
</evidence>
<proteinExistence type="inferred from homology"/>
<feature type="compositionally biased region" description="Acidic residues" evidence="3">
    <location>
        <begin position="349"/>
        <end position="377"/>
    </location>
</feature>
<dbReference type="GO" id="GO:0008360">
    <property type="term" value="P:regulation of cell shape"/>
    <property type="evidence" value="ECO:0000318"/>
    <property type="project" value="GO_Central"/>
</dbReference>
<dbReference type="InterPro" id="IPR051296">
    <property type="entry name" value="Cdc42_Effector_BORG/CEP"/>
</dbReference>
<evidence type="ECO:0000313" key="6">
    <source>
        <dbReference type="RefSeq" id="XP_017950904.2"/>
    </source>
</evidence>
<dbReference type="GO" id="GO:0007266">
    <property type="term" value="P:Rho protein signal transduction"/>
    <property type="evidence" value="ECO:0000318"/>
    <property type="project" value="GO_Central"/>
</dbReference>
<dbReference type="InterPro" id="IPR000095">
    <property type="entry name" value="CRIB_dom"/>
</dbReference>
<dbReference type="GO" id="GO:0012505">
    <property type="term" value="C:endomembrane system"/>
    <property type="evidence" value="ECO:0007669"/>
    <property type="project" value="UniProtKB-SubCell"/>
</dbReference>
<keyword evidence="5" id="KW-1185">Reference proteome</keyword>
<feature type="compositionally biased region" description="Polar residues" evidence="3">
    <location>
        <begin position="117"/>
        <end position="131"/>
    </location>
</feature>
<dbReference type="AlphaFoldDB" id="A0A8J0T4B7"/>
<dbReference type="PANTHER" id="PTHR15344:SF15">
    <property type="entry name" value="CDC42 EFFECTOR PROTEIN 5"/>
    <property type="match status" value="1"/>
</dbReference>
<dbReference type="GO" id="GO:0005737">
    <property type="term" value="C:cytoplasm"/>
    <property type="evidence" value="ECO:0000318"/>
    <property type="project" value="GO_Central"/>
</dbReference>
<protein>
    <submittedName>
        <fullName evidence="6">Cdc42 effector protein 5 isoform X1</fullName>
    </submittedName>
</protein>
<sequence length="377" mass="40492">MSDVTDAFNSMCPGQEGGGVAGTEFVQCSLGFGFPTHSLLVRFYCKAPGVRDSDVLAQQDGQGSLARPRFCAKMPILKQSNSKKKLRIDRDMISAPLGDFRHTMHVGRGGDVFGDTSFLSNHGPSSASQVEVQAPKKNGLTTHGSGDQEESKTADSLSQISQSSGIGSGAGSVSSSPINNIPSKDDNLWNSGSSVGQRDQLDWLSPGKNCGMKHAESILSFHLDLGPSILDEVLGVMDKDISSTDWNSTDDQFNFGYKCSPAGTAENEKLIPASLAETKGVHCNMSNTLPITNLNVHHNSITTSENPEGNQSTYEGDSEEEKRSIYEGIADDPESHDGHLHTSHRVQVEEDDDDDDDDDDAGQGYTFDEDLDDEIGV</sequence>
<dbReference type="AGR" id="Xenbase:XB-GENE-5748695"/>
<dbReference type="InterPro" id="IPR029273">
    <property type="entry name" value="Cdc42_effect-like"/>
</dbReference>
<dbReference type="PROSITE" id="PS50108">
    <property type="entry name" value="CRIB"/>
    <property type="match status" value="1"/>
</dbReference>